<dbReference type="Proteomes" id="UP000192591">
    <property type="component" value="Unassembled WGS sequence"/>
</dbReference>
<dbReference type="InterPro" id="IPR006765">
    <property type="entry name" value="Polyketide_synth_cyclase"/>
</dbReference>
<dbReference type="InterPro" id="IPR011008">
    <property type="entry name" value="Dimeric_a/b-barrel"/>
</dbReference>
<dbReference type="EMBL" id="MWIH01000002">
    <property type="protein sequence ID" value="OQO94805.1"/>
    <property type="molecule type" value="Genomic_DNA"/>
</dbReference>
<accession>A0A1V9ACF0</accession>
<dbReference type="Gene3D" id="3.30.70.1090">
    <property type="entry name" value="Dimeric alpha+beta barrel"/>
    <property type="match status" value="1"/>
</dbReference>
<name>A0A1V9ACF0_SACPI</name>
<dbReference type="RefSeq" id="WP_081190235.1">
    <property type="nucleotide sequence ID" value="NZ_MWIH01000002.1"/>
</dbReference>
<comment type="caution">
    <text evidence="1">The sequence shown here is derived from an EMBL/GenBank/DDBJ whole genome shotgun (WGS) entry which is preliminary data.</text>
</comment>
<evidence type="ECO:0000313" key="2">
    <source>
        <dbReference type="Proteomes" id="UP000192591"/>
    </source>
</evidence>
<dbReference type="AlphaFoldDB" id="A0A1V9ACF0"/>
<keyword evidence="2" id="KW-1185">Reference proteome</keyword>
<proteinExistence type="predicted"/>
<sequence>MAHTLIVARMSAGSERAVAGLFGESDAGGLPHRIGVRARTLFYFHDLYFHLIESEEDIEGRVRAARDDPDFRALSRKLDAHISPYDPDTWRGPSDAMATPFYAWTAPGRPCPHLA</sequence>
<organism evidence="1 2">
    <name type="scientific">Saccharomonospora piscinae</name>
    <dbReference type="NCBI Taxonomy" id="687388"/>
    <lineage>
        <taxon>Bacteria</taxon>
        <taxon>Bacillati</taxon>
        <taxon>Actinomycetota</taxon>
        <taxon>Actinomycetes</taxon>
        <taxon>Pseudonocardiales</taxon>
        <taxon>Pseudonocardiaceae</taxon>
        <taxon>Saccharomonospora</taxon>
    </lineage>
</organism>
<dbReference type="GO" id="GO:0030639">
    <property type="term" value="P:polyketide biosynthetic process"/>
    <property type="evidence" value="ECO:0007669"/>
    <property type="project" value="InterPro"/>
</dbReference>
<dbReference type="STRING" id="1962155.B1813_01575"/>
<dbReference type="Pfam" id="PF04673">
    <property type="entry name" value="Cyclase_polyket"/>
    <property type="match status" value="1"/>
</dbReference>
<evidence type="ECO:0000313" key="1">
    <source>
        <dbReference type="EMBL" id="OQO94805.1"/>
    </source>
</evidence>
<dbReference type="SUPFAM" id="SSF54909">
    <property type="entry name" value="Dimeric alpha+beta barrel"/>
    <property type="match status" value="1"/>
</dbReference>
<reference evidence="1 2" key="1">
    <citation type="submission" date="2017-02" db="EMBL/GenBank/DDBJ databases">
        <title>Draft genome of Saccharomonospora sp. 154.</title>
        <authorList>
            <person name="Alonso-Carmona G.S."/>
            <person name="De La Haba R."/>
            <person name="Vera-Gargallo B."/>
            <person name="Sandoval-Trujillo A.H."/>
            <person name="Ramirez-Duran N."/>
            <person name="Ventosa A."/>
        </authorList>
    </citation>
    <scope>NUCLEOTIDE SEQUENCE [LARGE SCALE GENOMIC DNA]</scope>
    <source>
        <strain evidence="1 2">LRS4.154</strain>
    </source>
</reference>
<dbReference type="InterPro" id="IPR038474">
    <property type="entry name" value="Polyketide_synth_cyclase_sf"/>
</dbReference>
<gene>
    <name evidence="1" type="ORF">B1813_01575</name>
</gene>
<protein>
    <submittedName>
        <fullName evidence="1">Polyketide synthase</fullName>
    </submittedName>
</protein>